<feature type="domain" description="C2H2-type" evidence="12">
    <location>
        <begin position="2907"/>
        <end position="2936"/>
    </location>
</feature>
<dbReference type="OMA" id="TERHVMD"/>
<feature type="compositionally biased region" description="Low complexity" evidence="11">
    <location>
        <begin position="1077"/>
        <end position="1091"/>
    </location>
</feature>
<dbReference type="Pfam" id="PF00096">
    <property type="entry name" value="zf-C2H2"/>
    <property type="match status" value="4"/>
</dbReference>
<dbReference type="FunFam" id="3.30.160.60:FF:000594">
    <property type="entry name" value="Transcription factor HIVEP2"/>
    <property type="match status" value="1"/>
</dbReference>
<dbReference type="InterPro" id="IPR036236">
    <property type="entry name" value="Znf_C2H2_sf"/>
</dbReference>
<evidence type="ECO:0000256" key="3">
    <source>
        <dbReference type="ARBA" id="ARBA00022737"/>
    </source>
</evidence>
<feature type="compositionally biased region" description="Low complexity" evidence="11">
    <location>
        <begin position="2760"/>
        <end position="2769"/>
    </location>
</feature>
<keyword evidence="7" id="KW-0238">DNA-binding</keyword>
<dbReference type="SMART" id="SM00355">
    <property type="entry name" value="ZnF_C2H2"/>
    <property type="match status" value="8"/>
</dbReference>
<dbReference type="FunCoup" id="W5JT31">
    <property type="interactions" value="206"/>
</dbReference>
<keyword evidence="6" id="KW-0805">Transcription regulation</keyword>
<evidence type="ECO:0000259" key="13">
    <source>
        <dbReference type="PROSITE" id="PS51811"/>
    </source>
</evidence>
<keyword evidence="2" id="KW-0479">Metal-binding</keyword>
<evidence type="ECO:0000256" key="1">
    <source>
        <dbReference type="ARBA" id="ARBA00004123"/>
    </source>
</evidence>
<dbReference type="GO" id="GO:0008270">
    <property type="term" value="F:zinc ion binding"/>
    <property type="evidence" value="ECO:0007669"/>
    <property type="project" value="UniProtKB-KW"/>
</dbReference>
<feature type="compositionally biased region" description="Low complexity" evidence="11">
    <location>
        <begin position="1175"/>
        <end position="1190"/>
    </location>
</feature>
<feature type="domain" description="C2H2-type" evidence="12">
    <location>
        <begin position="2862"/>
        <end position="2891"/>
    </location>
</feature>
<proteinExistence type="predicted"/>
<dbReference type="GO" id="GO:0005634">
    <property type="term" value="C:nucleus"/>
    <property type="evidence" value="ECO:0007669"/>
    <property type="project" value="UniProtKB-SubCell"/>
</dbReference>
<feature type="region of interest" description="Disordered" evidence="11">
    <location>
        <begin position="2079"/>
        <end position="2132"/>
    </location>
</feature>
<name>W5JT31_ANODA</name>
<evidence type="ECO:0000256" key="2">
    <source>
        <dbReference type="ARBA" id="ARBA00022723"/>
    </source>
</evidence>
<evidence type="ECO:0000256" key="4">
    <source>
        <dbReference type="ARBA" id="ARBA00022771"/>
    </source>
</evidence>
<reference evidence="15" key="4">
    <citation type="submission" date="2015-06" db="UniProtKB">
        <authorList>
            <consortium name="EnsemblMetazoa"/>
        </authorList>
    </citation>
    <scope>IDENTIFICATION</scope>
</reference>
<feature type="region of interest" description="Disordered" evidence="11">
    <location>
        <begin position="2986"/>
        <end position="3101"/>
    </location>
</feature>
<feature type="compositionally biased region" description="Low complexity" evidence="11">
    <location>
        <begin position="3019"/>
        <end position="3039"/>
    </location>
</feature>
<feature type="domain" description="C2H2-type" evidence="12">
    <location>
        <begin position="591"/>
        <end position="620"/>
    </location>
</feature>
<feature type="region of interest" description="Disordered" evidence="11">
    <location>
        <begin position="840"/>
        <end position="861"/>
    </location>
</feature>
<dbReference type="Pfam" id="PF12874">
    <property type="entry name" value="zf-met"/>
    <property type="match status" value="1"/>
</dbReference>
<dbReference type="VEuPathDB" id="VectorBase:ADAC000646"/>
<evidence type="ECO:0000313" key="14">
    <source>
        <dbReference type="EMBL" id="ETN67537.1"/>
    </source>
</evidence>
<dbReference type="PANTHER" id="PTHR45944">
    <property type="entry name" value="SCHNURRI, ISOFORM F"/>
    <property type="match status" value="1"/>
</dbReference>
<protein>
    <recommendedName>
        <fullName evidence="17">Zinc finger protein 40</fullName>
    </recommendedName>
</protein>
<evidence type="ECO:0000256" key="9">
    <source>
        <dbReference type="ARBA" id="ARBA00023242"/>
    </source>
</evidence>
<dbReference type="PROSITE" id="PS51811">
    <property type="entry name" value="ZF_CCHC_HIVEP"/>
    <property type="match status" value="1"/>
</dbReference>
<dbReference type="SMART" id="SM00451">
    <property type="entry name" value="ZnF_U1"/>
    <property type="match status" value="4"/>
</dbReference>
<dbReference type="InterPro" id="IPR051969">
    <property type="entry name" value="Zinc-finger_DNA-bd_regulators"/>
</dbReference>
<evidence type="ECO:0000313" key="16">
    <source>
        <dbReference type="Proteomes" id="UP000000673"/>
    </source>
</evidence>
<feature type="compositionally biased region" description="Low complexity" evidence="11">
    <location>
        <begin position="500"/>
        <end position="513"/>
    </location>
</feature>
<feature type="compositionally biased region" description="Polar residues" evidence="11">
    <location>
        <begin position="2302"/>
        <end position="2313"/>
    </location>
</feature>
<feature type="region of interest" description="Disordered" evidence="11">
    <location>
        <begin position="2258"/>
        <end position="2313"/>
    </location>
</feature>
<dbReference type="GO" id="GO:0000978">
    <property type="term" value="F:RNA polymerase II cis-regulatory region sequence-specific DNA binding"/>
    <property type="evidence" value="ECO:0007669"/>
    <property type="project" value="TreeGrafter"/>
</dbReference>
<keyword evidence="8" id="KW-0804">Transcription</keyword>
<dbReference type="FunFam" id="3.30.160.60:FF:000322">
    <property type="entry name" value="GDNF-inducible zinc finger protein 1"/>
    <property type="match status" value="1"/>
</dbReference>
<reference evidence="14" key="2">
    <citation type="submission" date="2010-05" db="EMBL/GenBank/DDBJ databases">
        <authorList>
            <person name="Almeida L.G."/>
            <person name="Nicolas M.F."/>
            <person name="Souza R.C."/>
            <person name="Vasconcelos A.T.R."/>
        </authorList>
    </citation>
    <scope>NUCLEOTIDE SEQUENCE</scope>
</reference>
<keyword evidence="16" id="KW-1185">Reference proteome</keyword>
<gene>
    <name evidence="14" type="ORF">AND_000646</name>
</gene>
<dbReference type="PROSITE" id="PS00028">
    <property type="entry name" value="ZINC_FINGER_C2H2_1"/>
    <property type="match status" value="7"/>
</dbReference>
<dbReference type="GO" id="GO:0000981">
    <property type="term" value="F:DNA-binding transcription factor activity, RNA polymerase II-specific"/>
    <property type="evidence" value="ECO:0007669"/>
    <property type="project" value="TreeGrafter"/>
</dbReference>
<feature type="region of interest" description="Disordered" evidence="11">
    <location>
        <begin position="1956"/>
        <end position="1988"/>
    </location>
</feature>
<feature type="domain" description="C2H2-type" evidence="12">
    <location>
        <begin position="563"/>
        <end position="590"/>
    </location>
</feature>
<evidence type="ECO:0000259" key="12">
    <source>
        <dbReference type="PROSITE" id="PS50157"/>
    </source>
</evidence>
<dbReference type="Proteomes" id="UP000000673">
    <property type="component" value="Unassembled WGS sequence"/>
</dbReference>
<evidence type="ECO:0000256" key="10">
    <source>
        <dbReference type="PROSITE-ProRule" id="PRU00042"/>
    </source>
</evidence>
<dbReference type="HOGENOM" id="CLU_225700_0_0_1"/>
<feature type="region of interest" description="Disordered" evidence="11">
    <location>
        <begin position="1273"/>
        <end position="1353"/>
    </location>
</feature>
<keyword evidence="3" id="KW-0677">Repeat</keyword>
<feature type="compositionally biased region" description="Polar residues" evidence="11">
    <location>
        <begin position="648"/>
        <end position="658"/>
    </location>
</feature>
<feature type="region of interest" description="Disordered" evidence="11">
    <location>
        <begin position="640"/>
        <end position="677"/>
    </location>
</feature>
<dbReference type="PROSITE" id="PS50157">
    <property type="entry name" value="ZINC_FINGER_C2H2_2"/>
    <property type="match status" value="7"/>
</dbReference>
<feature type="compositionally biased region" description="Polar residues" evidence="11">
    <location>
        <begin position="2691"/>
        <end position="2704"/>
    </location>
</feature>
<comment type="subcellular location">
    <subcellularLocation>
        <location evidence="1">Nucleus</location>
    </subcellularLocation>
</comment>
<feature type="region of interest" description="Disordered" evidence="11">
    <location>
        <begin position="1077"/>
        <end position="1111"/>
    </location>
</feature>
<evidence type="ECO:0008006" key="17">
    <source>
        <dbReference type="Google" id="ProtNLM"/>
    </source>
</evidence>
<evidence type="ECO:0000256" key="6">
    <source>
        <dbReference type="ARBA" id="ARBA00023015"/>
    </source>
</evidence>
<dbReference type="PANTHER" id="PTHR45944:SF2">
    <property type="entry name" value="SCHNURRI, ISOFORM F"/>
    <property type="match status" value="1"/>
</dbReference>
<dbReference type="VEuPathDB" id="VectorBase:ADAR2_003989"/>
<feature type="compositionally biased region" description="Low complexity" evidence="11">
    <location>
        <begin position="1293"/>
        <end position="1329"/>
    </location>
</feature>
<feature type="region of interest" description="Disordered" evidence="11">
    <location>
        <begin position="1371"/>
        <end position="1397"/>
    </location>
</feature>
<dbReference type="Gene3D" id="3.30.160.60">
    <property type="entry name" value="Classic Zinc Finger"/>
    <property type="match status" value="5"/>
</dbReference>
<feature type="region of interest" description="Disordered" evidence="11">
    <location>
        <begin position="1"/>
        <end position="29"/>
    </location>
</feature>
<feature type="compositionally biased region" description="Low complexity" evidence="11">
    <location>
        <begin position="847"/>
        <end position="861"/>
    </location>
</feature>
<evidence type="ECO:0000256" key="11">
    <source>
        <dbReference type="SAM" id="MobiDB-lite"/>
    </source>
</evidence>
<keyword evidence="4 10" id="KW-0863">Zinc-finger</keyword>
<dbReference type="EMBL" id="ADMH02000160">
    <property type="protein sequence ID" value="ETN67537.1"/>
    <property type="molecule type" value="Genomic_DNA"/>
</dbReference>
<feature type="domain" description="C2H2-type" evidence="12">
    <location>
        <begin position="2015"/>
        <end position="2042"/>
    </location>
</feature>
<feature type="region of interest" description="Disordered" evidence="11">
    <location>
        <begin position="233"/>
        <end position="257"/>
    </location>
</feature>
<evidence type="ECO:0000256" key="7">
    <source>
        <dbReference type="ARBA" id="ARBA00023125"/>
    </source>
</evidence>
<feature type="region of interest" description="Disordered" evidence="11">
    <location>
        <begin position="1771"/>
        <end position="1796"/>
    </location>
</feature>
<feature type="domain" description="C2H2-type" evidence="12">
    <location>
        <begin position="2043"/>
        <end position="2067"/>
    </location>
</feature>
<sequence>MELSDFHSKRKTMSSMSQRHFSHQYSASPLRREESGEALFINERKSDKANIVPDTSAANVASNSSSKVVEEASVASTMSNVIASNCPPSNLKYLHKKFKRIASAIPTDDDNDRERKEEVHQQKRDVNLAIGNGSTEHSKVTAVVALDGVAAHITKPETSTSNSAEKLKVGTVAEANFSVANVKNAHPSDQLPAAVVATPVPVMVRPSATVAPLVAHFSVDDSDKCPKVVVVRDSANDRPAQDIGGPNDDSLHSGHEKSDPVALINVNAAIDYRQQLLQRQQHHRSHHHLQHHLFPSHHVDVATSYQSQPQQHSNQLLIHQSVLQLPQQTSADDVSFIISGASIRSSSSGINRNTLPTGDSIGGLASARLSGLASADQPCPVPLSSPALSTIDNCDLSRGDHGKLAISSQPLLNAPMQFIVDYQQRHEQEHALLLHQRAVPSTTLLPFDGGQSIPTTLLPRHRPLHELQPTSSGFLYASPDGGPIGIIATQHHYQHHPSVSTGALSPSPGSSGSPSPPTIATPSTGGHPNNFVGLGNTINGGVQSNSVNAPSTTIGSSGTIGRYVCPYCQMNCSKPSVLEKHIRRHTNERPFKCDLCGIAFKTKSNLYKHRRSRAHASKSQGEDFSGNSLLDEDCASIGGSDIDDKELSNSGSEITNLRESPLEDRVNSPQPHLLSEKPYKPKFHNAALYTKLDCKPVATVGPVGSNVAGGSVVQPIIGTSSNTVGPFVGTLSQGVPPNVAGSHYLNGQNVESLEQHISKLILQNEAIVDVVEAPLQKKYHKITGISRGISVSSVTTITPSTGLSPTPIPVNNSPCNLSYAALSPVDSASVRFSSVTLNKRHNEEQIQQRQSQQLQQQQHQQRQQQQYMDYVHLPAQQKVINLANKPIAALKNITVRQQHLQYPTPSMIVISGTLSCADTEGVLIGPDKDLRESFTSSQGGNNNPANNKECTNLSVGGIQPLNLTKPAISSETSIVGYEQLTNTGILQTTLPSKVKIWEDEESSHSLPLLPRQTPEPNSVVTMKPSSVTTNTATVSTSAATLSAAVTSMSSNLPVNTSITAQPTAHGGTVHVQVAMTSSASNSSSTNSTVSSGALRPTPTPTPPLTVANHPQNPERSIIKDLLLNSRGFGVVQNPDGESGENLYTCKMCNVSFRDVDSLKYHMICYCQGSGSNLNSPSSSSAPISPVGSPSATSYNRSRSVSSLKHLAKSSLTTPLGRQPSSLCKLAKSQLTRPRLKLENIALTSASDASLLVQENSGAGTAKATSSSVELIQNPLPSPGPLLGNTRLVDPQRGGNDTNTNKTDKSTSGTTTDVPLKCFDTDSSCSSTFSSKRDVKKSGEHSSYAAPGEERQVRQFVDENTSVERMQGIDLNVSEGTVRSTSPSSSDPRYTAGVKGKTYNPSKDLEVASSREGALNYHPSVKPSDLMIDRTETNSPKRRPMTSASTSSIASDGYAINSTRISSHFNFPPINSITAYNPLTLPPSIGANCNETIAIDCALGQASQIVHGGKLIPYVQGIPGPNTLLSIGNQTGTSLSMNPQSPLTITVPLGSCSTANLVSILPAEVSTASFKHYTSSEGSSSLLAIQRTSSPREYMMMAASAEQSNKKMVPSMVSKNGFPSEIWSPAKQQQVQADAANVTTVTSNPKKSFNFTRIADNLSPRKKDSSIVRNTIEAKQVEEVRYFNFESVISKSEILIKPPPPPPPLPCTTTTASTTAIVYDGSNSTNSAVSAAAQGQETVLNSVSTVPNSSSFQAPPLKPNKFLRPNTLPLKPGTFTPKRHHGITPTNNTMPLISPETPRPSKSCRELYFNGHAYTNIGLKSSTKPFYCTVNKTQPFYFQTSKKLSMYSNWQVHPENDPHPLRFSQVAVIALYDSNQQRDRRYSIAGSRTVPLTLIASEDRKSANCKIRMTPLEVVSKIPCHPPNVLAALAAQQPPLPSYSANISPLPLSGREFTPSPCEKSVDMPSMHSDPTVGVSTSSLSRHLSPRSESVELGLSGGLESTEEYTYVRGRGRGKYVCKECGIRCKKPSMLKKHIRTHTDVRPYSCKYCSFHFKTKGNLTKHMKSKSHFKKCTELGLNPIPMPDDGMDIDVEGDQQSVSSERTSTIPGDSDTPTDTDGDDTDDSEESKSRLPEHEAAQGLLSLSMTRPTSACSSLDATSAVTIGDTASSTAYAKQTTNSTMVPTFDVASNTMEANAASFLQQQTITSEVSLIYANHNQSTLIDRSATAPGAQTRRIITFGNGPMLEYNLLKHEQYYSDPNVGKKKRDYERSFTNASDEAAQAGDADDEDDTVRPMDLTKKSKLQPSRDTPQMAATGSITACQLPLTEPHIMQHDATSTNKVPLAMVTPQSGQTDRYGSLQHRVLPKSSATCQNTHQPAVSAVVMSDVLTPITGTANLLTTLVSNTDKIPLMTAVATTDRVPTTGGVDENAHFHEYVKQRALQDTKIKQSQIKSSSGTIALELDEHSPLHRSEHQTKQQPTLASAVQDEAVVSLGAVSKSVSLKTTQQPVLVSVSSNVTSSDRVYRIFSGKNERNRNIATVNSTTSTSSNSSVSQVADTLPLHVNTQLVDQQQLNAITLSINSEGNHPVVPTVTTSMRMIADECPLSENATPMDTLAEIAAGSLKLDVTKATPIETTVDVATTRMATLSRSNSAVSITTVAPESAKSLASEYLKLAKAVTSVGSSKRKRENSESGSTASDQENTTFAVPPTISSIATPVVMASGSIAESKPVATVAPILVKTVPQHSSQHPPVESATPVGFSNSNTNGSTGHSALSAPLPIGTAPITGGPSEHTTTGIVPVRKVVVGEDGFKASGGEFVGGATSSFTHIQEDGGRPVCEICHKKFHKLSQLSIHMNIHYMERKYRCEPCGTSFRSQGLYLKHERSATHRNKVSMTTTFGVATDTNPRPFYCRDCDVGFRIHGHLAKHLRSKMHVLKLECLGKLPFGTYTEIERSGTNLTEIDTSDCENSLSSLKRLAVRLNVKDPAKVLPSTVGTPRNSGNETDSCDEIFGGENGEDERSSGTTTKESGEPSSEESSPGESLLNGKSSDQRKADDVATDNSVVDVGLRPTEYSPCERNINNNVKPNTDESTVIGEGGSQVSGEKSCLGTKRLRYSIDVDTETASRDHDRIDIS</sequence>
<feature type="domain" description="CCHC HIVEP-type" evidence="13">
    <location>
        <begin position="1140"/>
        <end position="1170"/>
    </location>
</feature>
<feature type="region of interest" description="Disordered" evidence="11">
    <location>
        <begin position="2678"/>
        <end position="2704"/>
    </location>
</feature>
<feature type="domain" description="C2H2-type" evidence="12">
    <location>
        <begin position="2834"/>
        <end position="2861"/>
    </location>
</feature>
<dbReference type="EnsemblMetazoa" id="ADAC000646-RA">
    <property type="protein sequence ID" value="ADAC000646-PA"/>
    <property type="gene ID" value="ADAC000646"/>
</dbReference>
<dbReference type="InterPro" id="IPR003604">
    <property type="entry name" value="Matrin/U1-like-C_Znf_C2H2"/>
</dbReference>
<feature type="compositionally biased region" description="Polar residues" evidence="11">
    <location>
        <begin position="1373"/>
        <end position="1387"/>
    </location>
</feature>
<feature type="compositionally biased region" description="Acidic residues" evidence="11">
    <location>
        <begin position="2111"/>
        <end position="2124"/>
    </location>
</feature>
<feature type="compositionally biased region" description="Polar residues" evidence="11">
    <location>
        <begin position="13"/>
        <end position="27"/>
    </location>
</feature>
<dbReference type="STRING" id="43151.W5JT31"/>
<reference evidence="14 16" key="1">
    <citation type="journal article" date="2010" name="BMC Genomics">
        <title>Combination of measures distinguishes pre-miRNAs from other stem-loops in the genome of the newly sequenced Anopheles darlingi.</title>
        <authorList>
            <person name="Mendes N.D."/>
            <person name="Freitas A.T."/>
            <person name="Vasconcelos A.T."/>
            <person name="Sagot M.F."/>
        </authorList>
    </citation>
    <scope>NUCLEOTIDE SEQUENCE</scope>
</reference>
<dbReference type="eggNOG" id="KOG1721">
    <property type="taxonomic scope" value="Eukaryota"/>
</dbReference>
<dbReference type="InterPro" id="IPR034729">
    <property type="entry name" value="Znf_CCHC_HIVEP"/>
</dbReference>
<evidence type="ECO:0000256" key="5">
    <source>
        <dbReference type="ARBA" id="ARBA00022833"/>
    </source>
</evidence>
<accession>W5JT31</accession>
<keyword evidence="5" id="KW-0862">Zinc</keyword>
<organism evidence="14">
    <name type="scientific">Anopheles darlingi</name>
    <name type="common">Mosquito</name>
    <dbReference type="NCBI Taxonomy" id="43151"/>
    <lineage>
        <taxon>Eukaryota</taxon>
        <taxon>Metazoa</taxon>
        <taxon>Ecdysozoa</taxon>
        <taxon>Arthropoda</taxon>
        <taxon>Hexapoda</taxon>
        <taxon>Insecta</taxon>
        <taxon>Pterygota</taxon>
        <taxon>Neoptera</taxon>
        <taxon>Endopterygota</taxon>
        <taxon>Diptera</taxon>
        <taxon>Nematocera</taxon>
        <taxon>Culicoidea</taxon>
        <taxon>Culicidae</taxon>
        <taxon>Anophelinae</taxon>
        <taxon>Anopheles</taxon>
    </lineage>
</organism>
<feature type="region of interest" description="Disordered" evidence="11">
    <location>
        <begin position="1175"/>
        <end position="1199"/>
    </location>
</feature>
<evidence type="ECO:0000313" key="15">
    <source>
        <dbReference type="EnsemblMetazoa" id="ADAC000646-PA"/>
    </source>
</evidence>
<dbReference type="SUPFAM" id="SSF57667">
    <property type="entry name" value="beta-beta-alpha zinc fingers"/>
    <property type="match status" value="4"/>
</dbReference>
<feature type="region of interest" description="Disordered" evidence="11">
    <location>
        <begin position="495"/>
        <end position="537"/>
    </location>
</feature>
<keyword evidence="9" id="KW-0539">Nucleus</keyword>
<feature type="compositionally biased region" description="Basic and acidic residues" evidence="11">
    <location>
        <begin position="1330"/>
        <end position="1339"/>
    </location>
</feature>
<feature type="compositionally biased region" description="Polar residues" evidence="11">
    <location>
        <begin position="3076"/>
        <end position="3088"/>
    </location>
</feature>
<reference evidence="14" key="3">
    <citation type="journal article" date="2013" name="Nucleic Acids Res.">
        <title>The genome of Anopheles darlingi, the main neotropical malaria vector.</title>
        <authorList>
            <person name="Marinotti O."/>
            <person name="Cerqueira G.C."/>
            <person name="de Almeida L.G."/>
            <person name="Ferro M.I."/>
            <person name="Loreto E.L."/>
            <person name="Zaha A."/>
            <person name="Teixeira S.M."/>
            <person name="Wespiser A.R."/>
            <person name="Almeida E Silva A."/>
            <person name="Schlindwein A.D."/>
            <person name="Pacheco A.C."/>
            <person name="Silva A.L."/>
            <person name="Graveley B.R."/>
            <person name="Walenz B.P."/>
            <person name="Lima Bde A."/>
            <person name="Ribeiro C.A."/>
            <person name="Nunes-Silva C.G."/>
            <person name="de Carvalho C.R."/>
            <person name="Soares C.M."/>
            <person name="de Menezes C.B."/>
            <person name="Matiolli C."/>
            <person name="Caffrey D."/>
            <person name="Araujo D.A."/>
            <person name="de Oliveira D.M."/>
            <person name="Golenbock D."/>
            <person name="Grisard E.C."/>
            <person name="Fantinatti-Garboggini F."/>
            <person name="de Carvalho F.M."/>
            <person name="Barcellos F.G."/>
            <person name="Prosdocimi F."/>
            <person name="May G."/>
            <person name="Azevedo Junior G.M."/>
            <person name="Guimaraes G.M."/>
            <person name="Goldman G.H."/>
            <person name="Padilha I.Q."/>
            <person name="Batista Jda S."/>
            <person name="Ferro J.A."/>
            <person name="Ribeiro J.M."/>
            <person name="Fietto J.L."/>
            <person name="Dabbas K.M."/>
            <person name="Cerdeira L."/>
            <person name="Agnez-Lima L.F."/>
            <person name="Brocchi M."/>
            <person name="de Carvalho M.O."/>
            <person name="Teixeira Mde M."/>
            <person name="Diniz Maia Mde M."/>
            <person name="Goldman M.H."/>
            <person name="Cruz Schneider M.P."/>
            <person name="Felipe M.S."/>
            <person name="Hungria M."/>
            <person name="Nicolas M.F."/>
            <person name="Pereira M."/>
            <person name="Montes M.A."/>
            <person name="Cantao M.E."/>
            <person name="Vincentz M."/>
            <person name="Rafael M.S."/>
            <person name="Silverman N."/>
            <person name="Stoco P.H."/>
            <person name="Souza R.C."/>
            <person name="Vicentini R."/>
            <person name="Gazzinelli R.T."/>
            <person name="Neves Rde O."/>
            <person name="Silva R."/>
            <person name="Astolfi-Filho S."/>
            <person name="Maciel T.E."/>
            <person name="Urmenyi T.P."/>
            <person name="Tadei W.P."/>
            <person name="Camargo E.P."/>
            <person name="de Vasconcelos A.T."/>
        </authorList>
    </citation>
    <scope>NUCLEOTIDE SEQUENCE</scope>
</reference>
<dbReference type="InterPro" id="IPR013087">
    <property type="entry name" value="Znf_C2H2_type"/>
</dbReference>
<feature type="region of interest" description="Disordered" evidence="11">
    <location>
        <begin position="2741"/>
        <end position="2793"/>
    </location>
</feature>
<feature type="compositionally biased region" description="Polar residues" evidence="11">
    <location>
        <begin position="2990"/>
        <end position="3001"/>
    </location>
</feature>
<evidence type="ECO:0000256" key="8">
    <source>
        <dbReference type="ARBA" id="ARBA00023163"/>
    </source>
</evidence>